<proteinExistence type="predicted"/>
<comment type="caution">
    <text evidence="1">The sequence shown here is derived from an EMBL/GenBank/DDBJ whole genome shotgun (WGS) entry which is preliminary data.</text>
</comment>
<dbReference type="EMBL" id="JBJUIK010000007">
    <property type="protein sequence ID" value="KAL3522648.1"/>
    <property type="molecule type" value="Genomic_DNA"/>
</dbReference>
<evidence type="ECO:0000313" key="2">
    <source>
        <dbReference type="Proteomes" id="UP001630127"/>
    </source>
</evidence>
<evidence type="ECO:0000313" key="1">
    <source>
        <dbReference type="EMBL" id="KAL3522648.1"/>
    </source>
</evidence>
<reference evidence="1 2" key="1">
    <citation type="submission" date="2024-11" db="EMBL/GenBank/DDBJ databases">
        <title>A near-complete genome assembly of Cinchona calisaya.</title>
        <authorList>
            <person name="Lian D.C."/>
            <person name="Zhao X.W."/>
            <person name="Wei L."/>
        </authorList>
    </citation>
    <scope>NUCLEOTIDE SEQUENCE [LARGE SCALE GENOMIC DNA]</scope>
    <source>
        <tissue evidence="1">Nenye</tissue>
    </source>
</reference>
<dbReference type="Proteomes" id="UP001630127">
    <property type="component" value="Unassembled WGS sequence"/>
</dbReference>
<keyword evidence="2" id="KW-1185">Reference proteome</keyword>
<sequence length="95" mass="10896">MMAQFMKNQESSFKKFENHMGQIARQLAELSQGALLSNIIPNARDPNTRKHTKAIILRSGRELNDKVVGEEARKENDDEIEVKNEAILIIILFMK</sequence>
<organism evidence="1 2">
    <name type="scientific">Cinchona calisaya</name>
    <dbReference type="NCBI Taxonomy" id="153742"/>
    <lineage>
        <taxon>Eukaryota</taxon>
        <taxon>Viridiplantae</taxon>
        <taxon>Streptophyta</taxon>
        <taxon>Embryophyta</taxon>
        <taxon>Tracheophyta</taxon>
        <taxon>Spermatophyta</taxon>
        <taxon>Magnoliopsida</taxon>
        <taxon>eudicotyledons</taxon>
        <taxon>Gunneridae</taxon>
        <taxon>Pentapetalae</taxon>
        <taxon>asterids</taxon>
        <taxon>lamiids</taxon>
        <taxon>Gentianales</taxon>
        <taxon>Rubiaceae</taxon>
        <taxon>Cinchonoideae</taxon>
        <taxon>Cinchoneae</taxon>
        <taxon>Cinchona</taxon>
    </lineage>
</organism>
<protein>
    <submittedName>
        <fullName evidence="1">Uncharacterized protein</fullName>
    </submittedName>
</protein>
<name>A0ABD2ZYN7_9GENT</name>
<gene>
    <name evidence="1" type="ORF">ACH5RR_015482</name>
</gene>
<dbReference type="AlphaFoldDB" id="A0ABD2ZYN7"/>
<accession>A0ABD2ZYN7</accession>